<evidence type="ECO:0000313" key="5">
    <source>
        <dbReference type="EMBL" id="KAJ9174128.1"/>
    </source>
</evidence>
<dbReference type="EC" id="2.8.2.-" evidence="3"/>
<proteinExistence type="inferred from homology"/>
<keyword evidence="2 3" id="KW-0808">Transferase</keyword>
<gene>
    <name evidence="5" type="ORF">P3X46_017188</name>
</gene>
<evidence type="ECO:0000256" key="3">
    <source>
        <dbReference type="RuleBase" id="RU361155"/>
    </source>
</evidence>
<dbReference type="EMBL" id="JARPOI010000009">
    <property type="protein sequence ID" value="KAJ9174128.1"/>
    <property type="molecule type" value="Genomic_DNA"/>
</dbReference>
<name>A0ABQ9M5F8_HEVBR</name>
<evidence type="ECO:0000259" key="4">
    <source>
        <dbReference type="Pfam" id="PF00685"/>
    </source>
</evidence>
<sequence length="318" mass="36963">MHKQLPALQPLAPLPDISIQSSPDLPAYLQEKELSQEIRDLVMSLPTEKGFWHTTRQLQGVVACQKYFQAHDTDILLVTTPKSGTTWLKAIMFSLVNRALFPVPKLHPLLTNIPHVLVPFLEMEYIDSQFPDFDNFTFPRLFSTHFPFFVYLCRNPKDTFVSLWHFTNKLRKPKEMGENSLEEAFDKFCRGVRLYGPFWDHVLGYWKLSLEKPERVLFLKYEDFKKEPKVQLRKLSEFLGCPFSQKEETCGVVDEILNLCSFDNLSNLELNKTRKLPSGEENCTFFRRGETGDSMNHLTAEMLEKMDPITEQKLNSCG</sequence>
<organism evidence="5 6">
    <name type="scientific">Hevea brasiliensis</name>
    <name type="common">Para rubber tree</name>
    <name type="synonym">Siphonia brasiliensis</name>
    <dbReference type="NCBI Taxonomy" id="3981"/>
    <lineage>
        <taxon>Eukaryota</taxon>
        <taxon>Viridiplantae</taxon>
        <taxon>Streptophyta</taxon>
        <taxon>Embryophyta</taxon>
        <taxon>Tracheophyta</taxon>
        <taxon>Spermatophyta</taxon>
        <taxon>Magnoliopsida</taxon>
        <taxon>eudicotyledons</taxon>
        <taxon>Gunneridae</taxon>
        <taxon>Pentapetalae</taxon>
        <taxon>rosids</taxon>
        <taxon>fabids</taxon>
        <taxon>Malpighiales</taxon>
        <taxon>Euphorbiaceae</taxon>
        <taxon>Crotonoideae</taxon>
        <taxon>Micrandreae</taxon>
        <taxon>Hevea</taxon>
    </lineage>
</organism>
<comment type="similarity">
    <text evidence="1 3">Belongs to the sulfotransferase 1 family.</text>
</comment>
<dbReference type="Pfam" id="PF00685">
    <property type="entry name" value="Sulfotransfer_1"/>
    <property type="match status" value="1"/>
</dbReference>
<accession>A0ABQ9M5F8</accession>
<dbReference type="SUPFAM" id="SSF52540">
    <property type="entry name" value="P-loop containing nucleoside triphosphate hydrolases"/>
    <property type="match status" value="1"/>
</dbReference>
<protein>
    <recommendedName>
        <fullName evidence="3">Sulfotransferase</fullName>
        <ecNumber evidence="3">2.8.2.-</ecNumber>
    </recommendedName>
</protein>
<feature type="domain" description="Sulfotransferase" evidence="4">
    <location>
        <begin position="72"/>
        <end position="317"/>
    </location>
</feature>
<comment type="caution">
    <text evidence="5">The sequence shown here is derived from an EMBL/GenBank/DDBJ whole genome shotgun (WGS) entry which is preliminary data.</text>
</comment>
<dbReference type="Gene3D" id="3.40.50.300">
    <property type="entry name" value="P-loop containing nucleotide triphosphate hydrolases"/>
    <property type="match status" value="1"/>
</dbReference>
<dbReference type="InterPro" id="IPR000863">
    <property type="entry name" value="Sulfotransferase_dom"/>
</dbReference>
<dbReference type="InterPro" id="IPR027417">
    <property type="entry name" value="P-loop_NTPase"/>
</dbReference>
<evidence type="ECO:0000313" key="6">
    <source>
        <dbReference type="Proteomes" id="UP001174677"/>
    </source>
</evidence>
<evidence type="ECO:0000256" key="1">
    <source>
        <dbReference type="ARBA" id="ARBA00005771"/>
    </source>
</evidence>
<dbReference type="Proteomes" id="UP001174677">
    <property type="component" value="Chromosome 9"/>
</dbReference>
<keyword evidence="6" id="KW-1185">Reference proteome</keyword>
<dbReference type="PANTHER" id="PTHR11783">
    <property type="entry name" value="SULFOTRANSFERASE SULT"/>
    <property type="match status" value="1"/>
</dbReference>
<reference evidence="5" key="1">
    <citation type="journal article" date="2023" name="Plant Biotechnol. J.">
        <title>Chromosome-level wild Hevea brasiliensis genome provides new tools for genomic-assisted breeding and valuable loci to elevate rubber yield.</title>
        <authorList>
            <person name="Cheng H."/>
            <person name="Song X."/>
            <person name="Hu Y."/>
            <person name="Wu T."/>
            <person name="Yang Q."/>
            <person name="An Z."/>
            <person name="Feng S."/>
            <person name="Deng Z."/>
            <person name="Wu W."/>
            <person name="Zeng X."/>
            <person name="Tu M."/>
            <person name="Wang X."/>
            <person name="Huang H."/>
        </authorList>
    </citation>
    <scope>NUCLEOTIDE SEQUENCE</scope>
    <source>
        <strain evidence="5">MT/VB/25A 57/8</strain>
    </source>
</reference>
<evidence type="ECO:0000256" key="2">
    <source>
        <dbReference type="ARBA" id="ARBA00022679"/>
    </source>
</evidence>